<dbReference type="AlphaFoldDB" id="A0A494XW48"/>
<evidence type="ECO:0000313" key="1">
    <source>
        <dbReference type="EMBL" id="RKP52324.1"/>
    </source>
</evidence>
<proteinExistence type="predicted"/>
<accession>A0A494XW48</accession>
<comment type="caution">
    <text evidence="1">The sequence shown here is derived from an EMBL/GenBank/DDBJ whole genome shotgun (WGS) entry which is preliminary data.</text>
</comment>
<protein>
    <submittedName>
        <fullName evidence="1">TagK domain-containing protein</fullName>
    </submittedName>
</protein>
<evidence type="ECO:0000313" key="2">
    <source>
        <dbReference type="Proteomes" id="UP000280434"/>
    </source>
</evidence>
<gene>
    <name evidence="1" type="ORF">D7S89_01995</name>
</gene>
<dbReference type="InterPro" id="IPR047914">
    <property type="entry name" value="TagK-like_C"/>
</dbReference>
<organism evidence="1 2">
    <name type="scientific">Trinickia fusca</name>
    <dbReference type="NCBI Taxonomy" id="2419777"/>
    <lineage>
        <taxon>Bacteria</taxon>
        <taxon>Pseudomonadati</taxon>
        <taxon>Pseudomonadota</taxon>
        <taxon>Betaproteobacteria</taxon>
        <taxon>Burkholderiales</taxon>
        <taxon>Burkholderiaceae</taxon>
        <taxon>Trinickia</taxon>
    </lineage>
</organism>
<dbReference type="OrthoDB" id="8613119at2"/>
<keyword evidence="2" id="KW-1185">Reference proteome</keyword>
<dbReference type="EMBL" id="RBZV01000001">
    <property type="protein sequence ID" value="RKP52324.1"/>
    <property type="molecule type" value="Genomic_DNA"/>
</dbReference>
<dbReference type="Proteomes" id="UP000280434">
    <property type="component" value="Unassembled WGS sequence"/>
</dbReference>
<sequence>MRAFKLFRRNEPGAKYAAALPRADALPPAARDERAPRLEWLPTRSPEAGLHDGTRDDNAVFGLIGTAIAAQAFAPGGEGPTDEGVATVDGSVPARSLMQALYEQYCRALEDPQASLQSDGAAYAAMSYRPLPDQRDERHKDAESTDSINGLLSDARVFGDVFDLLGPDDMPDPAAADPIPEVLRLFAPTEYFATTTRRPSNLPPELARREHLALAIDSPAPALGSTLATVDAIGTVTHEPMHEEDADGQA</sequence>
<dbReference type="NCBIfam" id="NF033419">
    <property type="entry name" value="T6SS_TagK_dom"/>
    <property type="match status" value="1"/>
</dbReference>
<name>A0A494XW48_9BURK</name>
<dbReference type="RefSeq" id="WP_121275101.1">
    <property type="nucleotide sequence ID" value="NZ_RBZV01000001.1"/>
</dbReference>
<reference evidence="1 2" key="1">
    <citation type="submission" date="2018-10" db="EMBL/GenBank/DDBJ databases">
        <title>Paraburkholderia sp. 7MK8-2, isolated from soil.</title>
        <authorList>
            <person name="Gao Z.-H."/>
            <person name="Qiu L.-H."/>
        </authorList>
    </citation>
    <scope>NUCLEOTIDE SEQUENCE [LARGE SCALE GENOMIC DNA]</scope>
    <source>
        <strain evidence="1 2">7MK8-2</strain>
    </source>
</reference>